<reference evidence="13 14" key="1">
    <citation type="submission" date="2018-09" db="EMBL/GenBank/DDBJ databases">
        <title>YIM 75507 draft genome.</title>
        <authorList>
            <person name="Tang S."/>
            <person name="Feng Y."/>
        </authorList>
    </citation>
    <scope>NUCLEOTIDE SEQUENCE [LARGE SCALE GENOMIC DNA]</scope>
    <source>
        <strain evidence="13 14">YIM 75507</strain>
    </source>
</reference>
<evidence type="ECO:0000256" key="2">
    <source>
        <dbReference type="ARBA" id="ARBA00005369"/>
    </source>
</evidence>
<protein>
    <recommendedName>
        <fullName evidence="4">Protein-L-isoaspartate O-methyltransferase</fullName>
        <ecNumber evidence="3">2.1.1.77</ecNumber>
    </recommendedName>
    <alternativeName>
        <fullName evidence="11">L-isoaspartyl protein carboxyl methyltransferase</fullName>
    </alternativeName>
    <alternativeName>
        <fullName evidence="9">Protein L-isoaspartyl methyltransferase</fullName>
    </alternativeName>
    <alternativeName>
        <fullName evidence="10">Protein-beta-aspartate methyltransferase</fullName>
    </alternativeName>
</protein>
<keyword evidence="8" id="KW-0949">S-adenosyl-L-methionine</keyword>
<dbReference type="Gene3D" id="3.40.50.150">
    <property type="entry name" value="Vaccinia Virus protein VP39"/>
    <property type="match status" value="1"/>
</dbReference>
<dbReference type="GO" id="GO:0005737">
    <property type="term" value="C:cytoplasm"/>
    <property type="evidence" value="ECO:0007669"/>
    <property type="project" value="UniProtKB-SubCell"/>
</dbReference>
<evidence type="ECO:0000256" key="7">
    <source>
        <dbReference type="ARBA" id="ARBA00022679"/>
    </source>
</evidence>
<dbReference type="AlphaFoldDB" id="A0A3A4A5S7"/>
<dbReference type="InterPro" id="IPR000682">
    <property type="entry name" value="PCMT"/>
</dbReference>
<dbReference type="PANTHER" id="PTHR11579:SF0">
    <property type="entry name" value="PROTEIN-L-ISOASPARTATE(D-ASPARTATE) O-METHYLTRANSFERASE"/>
    <property type="match status" value="1"/>
</dbReference>
<evidence type="ECO:0000256" key="5">
    <source>
        <dbReference type="ARBA" id="ARBA00022490"/>
    </source>
</evidence>
<feature type="compositionally biased region" description="Low complexity" evidence="12">
    <location>
        <begin position="264"/>
        <end position="275"/>
    </location>
</feature>
<accession>A0A3A4A5S7</accession>
<dbReference type="EMBL" id="QZEY01000019">
    <property type="protein sequence ID" value="RJL23199.1"/>
    <property type="molecule type" value="Genomic_DNA"/>
</dbReference>
<evidence type="ECO:0000256" key="12">
    <source>
        <dbReference type="SAM" id="MobiDB-lite"/>
    </source>
</evidence>
<organism evidence="13 14">
    <name type="scientific">Bailinhaonella thermotolerans</name>
    <dbReference type="NCBI Taxonomy" id="1070861"/>
    <lineage>
        <taxon>Bacteria</taxon>
        <taxon>Bacillati</taxon>
        <taxon>Actinomycetota</taxon>
        <taxon>Actinomycetes</taxon>
        <taxon>Streptosporangiales</taxon>
        <taxon>Streptosporangiaceae</taxon>
        <taxon>Bailinhaonella</taxon>
    </lineage>
</organism>
<evidence type="ECO:0000313" key="14">
    <source>
        <dbReference type="Proteomes" id="UP000265768"/>
    </source>
</evidence>
<evidence type="ECO:0000256" key="3">
    <source>
        <dbReference type="ARBA" id="ARBA00011890"/>
    </source>
</evidence>
<dbReference type="RefSeq" id="WP_119930511.1">
    <property type="nucleotide sequence ID" value="NZ_QZEY01000019.1"/>
</dbReference>
<evidence type="ECO:0000313" key="13">
    <source>
        <dbReference type="EMBL" id="RJL23199.1"/>
    </source>
</evidence>
<dbReference type="OrthoDB" id="4035289at2"/>
<sequence>MTTSIDTGHVTAKIDALGDYLTRVGVLPADEAATRIWRTGLHHVPRHLFVPTRAWAEPMDDRPEHEIDRDRDPAGWLEAIYTNTAIITQRGDGTADVADTHAAPTSSLSCPYVAAEFLRLLDVEEHHRILEIGTGTGWTAAMLAWHTSDDQVVTVEIDSAIAAQAQHNLAAAGFSPTVITADGTLGHPEQGPYDRVHVTCGVREIPYAWVEQTRPGGLIAAPYMVGRYGEQLALYVLDDGTAIGRFNGGATFMMMRNQRPARPTSTTSDGHTTTGRLNPRTIPSDYRRGFGLYLSGCVPDLILTGAGWEQFSDTEWGWLLRLRTLDATSWAIAAASAGDAEITQGGPRHLWDELQTAYMDWIRRGRPGPDRLGMTVTEAGQLLWLDAPGNYV</sequence>
<comment type="similarity">
    <text evidence="2">Belongs to the methyltransferase superfamily. L-isoaspartyl/D-aspartyl protein methyltransferase family.</text>
</comment>
<evidence type="ECO:0000256" key="1">
    <source>
        <dbReference type="ARBA" id="ARBA00004496"/>
    </source>
</evidence>
<keyword evidence="7 13" id="KW-0808">Transferase</keyword>
<dbReference type="SUPFAM" id="SSF53335">
    <property type="entry name" value="S-adenosyl-L-methionine-dependent methyltransferases"/>
    <property type="match status" value="1"/>
</dbReference>
<gene>
    <name evidence="13" type="ORF">D5H75_33000</name>
</gene>
<dbReference type="PANTHER" id="PTHR11579">
    <property type="entry name" value="PROTEIN-L-ISOASPARTATE O-METHYLTRANSFERASE"/>
    <property type="match status" value="1"/>
</dbReference>
<dbReference type="Pfam" id="PF01135">
    <property type="entry name" value="PCMT"/>
    <property type="match status" value="1"/>
</dbReference>
<dbReference type="InterPro" id="IPR029063">
    <property type="entry name" value="SAM-dependent_MTases_sf"/>
</dbReference>
<evidence type="ECO:0000256" key="8">
    <source>
        <dbReference type="ARBA" id="ARBA00022691"/>
    </source>
</evidence>
<dbReference type="CDD" id="cd02440">
    <property type="entry name" value="AdoMet_MTases"/>
    <property type="match status" value="1"/>
</dbReference>
<dbReference type="Proteomes" id="UP000265768">
    <property type="component" value="Unassembled WGS sequence"/>
</dbReference>
<keyword evidence="5" id="KW-0963">Cytoplasm</keyword>
<evidence type="ECO:0000256" key="6">
    <source>
        <dbReference type="ARBA" id="ARBA00022603"/>
    </source>
</evidence>
<evidence type="ECO:0000256" key="10">
    <source>
        <dbReference type="ARBA" id="ARBA00031323"/>
    </source>
</evidence>
<evidence type="ECO:0000256" key="4">
    <source>
        <dbReference type="ARBA" id="ARBA00013346"/>
    </source>
</evidence>
<comment type="caution">
    <text evidence="13">The sequence shown here is derived from an EMBL/GenBank/DDBJ whole genome shotgun (WGS) entry which is preliminary data.</text>
</comment>
<evidence type="ECO:0000256" key="11">
    <source>
        <dbReference type="ARBA" id="ARBA00031350"/>
    </source>
</evidence>
<dbReference type="EC" id="2.1.1.77" evidence="3"/>
<evidence type="ECO:0000256" key="9">
    <source>
        <dbReference type="ARBA" id="ARBA00030757"/>
    </source>
</evidence>
<dbReference type="GO" id="GO:0004719">
    <property type="term" value="F:protein-L-isoaspartate (D-aspartate) O-methyltransferase activity"/>
    <property type="evidence" value="ECO:0007669"/>
    <property type="project" value="UniProtKB-EC"/>
</dbReference>
<keyword evidence="6 13" id="KW-0489">Methyltransferase</keyword>
<feature type="region of interest" description="Disordered" evidence="12">
    <location>
        <begin position="260"/>
        <end position="280"/>
    </location>
</feature>
<dbReference type="GO" id="GO:0032259">
    <property type="term" value="P:methylation"/>
    <property type="evidence" value="ECO:0007669"/>
    <property type="project" value="UniProtKB-KW"/>
</dbReference>
<comment type="subcellular location">
    <subcellularLocation>
        <location evidence="1">Cytoplasm</location>
    </subcellularLocation>
</comment>
<name>A0A3A4A5S7_9ACTN</name>
<keyword evidence="14" id="KW-1185">Reference proteome</keyword>
<proteinExistence type="inferred from homology"/>